<dbReference type="NCBIfam" id="TIGR04183">
    <property type="entry name" value="Por_Secre_tail"/>
    <property type="match status" value="1"/>
</dbReference>
<feature type="chain" id="PRO_5006136578" description="Secretion system C-terminal sorting domain-containing protein" evidence="2">
    <location>
        <begin position="21"/>
        <end position="1446"/>
    </location>
</feature>
<dbReference type="OrthoDB" id="868906at2"/>
<organism evidence="4 5">
    <name type="scientific">Jiulongibacter sediminis</name>
    <dbReference type="NCBI Taxonomy" id="1605367"/>
    <lineage>
        <taxon>Bacteria</taxon>
        <taxon>Pseudomonadati</taxon>
        <taxon>Bacteroidota</taxon>
        <taxon>Cytophagia</taxon>
        <taxon>Cytophagales</taxon>
        <taxon>Leadbetterellaceae</taxon>
        <taxon>Jiulongibacter</taxon>
    </lineage>
</organism>
<name>A0A0P7C4Y4_9BACT</name>
<evidence type="ECO:0000256" key="1">
    <source>
        <dbReference type="ARBA" id="ARBA00022729"/>
    </source>
</evidence>
<dbReference type="InterPro" id="IPR013517">
    <property type="entry name" value="FG-GAP"/>
</dbReference>
<evidence type="ECO:0000313" key="5">
    <source>
        <dbReference type="Proteomes" id="UP000050454"/>
    </source>
</evidence>
<dbReference type="InterPro" id="IPR028994">
    <property type="entry name" value="Integrin_alpha_N"/>
</dbReference>
<evidence type="ECO:0000256" key="2">
    <source>
        <dbReference type="SAM" id="SignalP"/>
    </source>
</evidence>
<dbReference type="InterPro" id="IPR026444">
    <property type="entry name" value="Secre_tail"/>
</dbReference>
<keyword evidence="5" id="KW-1185">Reference proteome</keyword>
<dbReference type="STRING" id="1605367.AFM12_17715"/>
<gene>
    <name evidence="4" type="ORF">AFM12_17715</name>
</gene>
<dbReference type="Gene3D" id="2.130.10.130">
    <property type="entry name" value="Integrin alpha, N-terminal"/>
    <property type="match status" value="6"/>
</dbReference>
<feature type="domain" description="Secretion system C-terminal sorting" evidence="3">
    <location>
        <begin position="1373"/>
        <end position="1432"/>
    </location>
</feature>
<dbReference type="Pfam" id="PF18962">
    <property type="entry name" value="Por_Secre_tail"/>
    <property type="match status" value="1"/>
</dbReference>
<proteinExistence type="predicted"/>
<feature type="signal peptide" evidence="2">
    <location>
        <begin position="1"/>
        <end position="20"/>
    </location>
</feature>
<dbReference type="PANTHER" id="PTHR46580">
    <property type="entry name" value="SENSOR KINASE-RELATED"/>
    <property type="match status" value="1"/>
</dbReference>
<keyword evidence="1 2" id="KW-0732">Signal</keyword>
<dbReference type="EMBL" id="LGTQ01000013">
    <property type="protein sequence ID" value="KPM47059.1"/>
    <property type="molecule type" value="Genomic_DNA"/>
</dbReference>
<accession>A0A0P7C4Y4</accession>
<dbReference type="Proteomes" id="UP000050454">
    <property type="component" value="Unassembled WGS sequence"/>
</dbReference>
<reference evidence="4 5" key="1">
    <citation type="submission" date="2015-07" db="EMBL/GenBank/DDBJ databases">
        <title>The draft genome sequence of Leadbetterella sp. JN14-9.</title>
        <authorList>
            <person name="Liu Y."/>
            <person name="Du J."/>
            <person name="Shao Z."/>
        </authorList>
    </citation>
    <scope>NUCLEOTIDE SEQUENCE [LARGE SCALE GENOMIC DNA]</scope>
    <source>
        <strain evidence="4 5">JN14-9</strain>
    </source>
</reference>
<sequence>MKFNFQLLLLLLLSTLFAEAQKLELANVGIKPLMWVDMEAADFDLDGDMDLFIIGQEGPQKSFSGLYINDGRGKFSLSSITFLNLYQGSIAVNDLNGDLYPDIYITGWDENEKYQTALYFSDGQGSFTADAEFDLPAIKSSSSELKDVDQDGQIDLIISGSLNSTESITRIYFGKENGKFDRTNFQELEWLRSGDLKVEDLDSDGDLDILYTGVNDDITKTILYSNEGDRVFQQYNNHQLIGLNTGSISIADVNRDGLPDIYISGYSPELLIPQSRIYINKGDLSFENLDAELDNVVVNTSGFGDFNNDDYPDLFLTGYNQEKENVVAKIYLNDKGGKFSESTFSELQGLQTSSSAIEDFNGDGFDDILYAGLSMRSGNKFIALYSGEGCFEDKTTDQIASCGPYTWINGITYYESNTTDSLTLKNRFGCDSTVYLNLTIGEPKIHRQTVTTRKPYKHSDYTVYLESQIGLLDTVALASGCDSITITDVEIIRPISAAGFTRDTVNEIKKFKYGQYSFSDLNRDGLLDIFLNRSHESNSSEEITFISNEDRYSEENGNLFNIPNYRISSIIHADLDNDGDDDFLVWGYDTTSYSVYQVQKLIQIDTGKFSVEAVPNIPFSIINGSRHLEDLDMDGYPDLIIFDRKIDVSYQDSTFNESDSSYQYQNPVFTYNPKNQIFLNDGNGNFKAVENNGLDVPVIQSVSFGDIDDDNYKDLIFISVDSDSQLGNVLVYKQNSPGKFSELFELNENVKNLRVSGFVNINNDDIKDFIIQGTLDNNFYSKVFYGQSDHTFSEQDNFDFRLSSVNMGDFDSDGDTDFILYGFNSWPYLHLNDGKGNFVKTKDSPFLNSSPFNNQYSQIIDLNQDGYLDYIDRGIIYWNDGCQIDYYEDRQITYTPFEWIDGKTYSISTNVPRIVLKNQAGCDSVITLNLEYRNTPRGEGFVEITPENLQQRAVSSIAIADINGDGLNDLGTAVLDISIDSKIYLNTGNRKFSNLNKTDWTDYIDRQIFFKDLDLDGDQDIILDASIEGINFFLNDGAGSFAKNGPPIIKEVEVKTISLEDIDNDGYPDIAVSGYNNSLNLYEAKIFFNDGLGGFQNPHNAYFEKLSYGTIDLVDLDGDADKDIIVTGITENDKYASSCYQNIGFREFIPFSCGLPGFADATIKFKDLDGDFDKDVVISGWLEDQRFSVTRLFENDGNGHFSTSNSLDDEYYFHSLDFSDIDGDDDQDFIAQEEDNQGNLFTTVYQNEGNLNFSRKPKKAIEGLRYGDIKVADMDGDKAPDIIISGMRKDETEIVRIFYNENAEDINYPDYAIDNIISDEPIVWIDGKTYNESTSRVQFVLTNSMGGDSIVTLNLLITEKVLAAEREQIEFNLYPNPTDQILNLKLGHQPNSEIEFQIISSNGVLRRHWKSNKQSQTIDISGLEAGSYILKVFAFDLERAFRFVKQ</sequence>
<evidence type="ECO:0000259" key="3">
    <source>
        <dbReference type="Pfam" id="PF18962"/>
    </source>
</evidence>
<dbReference type="Pfam" id="PF13517">
    <property type="entry name" value="FG-GAP_3"/>
    <property type="match status" value="5"/>
</dbReference>
<dbReference type="SUPFAM" id="SSF69318">
    <property type="entry name" value="Integrin alpha N-terminal domain"/>
    <property type="match status" value="5"/>
</dbReference>
<dbReference type="PANTHER" id="PTHR46580:SF4">
    <property type="entry name" value="ATP_GTP-BINDING PROTEIN"/>
    <property type="match status" value="1"/>
</dbReference>
<dbReference type="RefSeq" id="WP_055151154.1">
    <property type="nucleotide sequence ID" value="NZ_JXSZ01000013.1"/>
</dbReference>
<protein>
    <recommendedName>
        <fullName evidence="3">Secretion system C-terminal sorting domain-containing protein</fullName>
    </recommendedName>
</protein>
<evidence type="ECO:0000313" key="4">
    <source>
        <dbReference type="EMBL" id="KPM47059.1"/>
    </source>
</evidence>
<comment type="caution">
    <text evidence="4">The sequence shown here is derived from an EMBL/GenBank/DDBJ whole genome shotgun (WGS) entry which is preliminary data.</text>
</comment>